<evidence type="ECO:0000313" key="9">
    <source>
        <dbReference type="Proteomes" id="UP001157418"/>
    </source>
</evidence>
<comment type="similarity">
    <text evidence="2 7">Belongs to the NDUFAF7 family.</text>
</comment>
<organism evidence="8 9">
    <name type="scientific">Lactuca virosa</name>
    <dbReference type="NCBI Taxonomy" id="75947"/>
    <lineage>
        <taxon>Eukaryota</taxon>
        <taxon>Viridiplantae</taxon>
        <taxon>Streptophyta</taxon>
        <taxon>Embryophyta</taxon>
        <taxon>Tracheophyta</taxon>
        <taxon>Spermatophyta</taxon>
        <taxon>Magnoliopsida</taxon>
        <taxon>eudicotyledons</taxon>
        <taxon>Gunneridae</taxon>
        <taxon>Pentapetalae</taxon>
        <taxon>asterids</taxon>
        <taxon>campanulids</taxon>
        <taxon>Asterales</taxon>
        <taxon>Asteraceae</taxon>
        <taxon>Cichorioideae</taxon>
        <taxon>Cichorieae</taxon>
        <taxon>Lactucinae</taxon>
        <taxon>Lactuca</taxon>
    </lineage>
</organism>
<proteinExistence type="inferred from homology"/>
<dbReference type="InterPro" id="IPR029063">
    <property type="entry name" value="SAM-dependent_MTases_sf"/>
</dbReference>
<dbReference type="AlphaFoldDB" id="A0AAU9M705"/>
<keyword evidence="9" id="KW-1185">Reference proteome</keyword>
<dbReference type="EC" id="2.1.1.320" evidence="7"/>
<dbReference type="InterPro" id="IPR038375">
    <property type="entry name" value="NDUFAF7_sf"/>
</dbReference>
<keyword evidence="5 7" id="KW-0496">Mitochondrion</keyword>
<dbReference type="GO" id="GO:0005739">
    <property type="term" value="C:mitochondrion"/>
    <property type="evidence" value="ECO:0007669"/>
    <property type="project" value="UniProtKB-SubCell"/>
</dbReference>
<dbReference type="GO" id="GO:0032981">
    <property type="term" value="P:mitochondrial respiratory chain complex I assembly"/>
    <property type="evidence" value="ECO:0007669"/>
    <property type="project" value="TreeGrafter"/>
</dbReference>
<dbReference type="PANTHER" id="PTHR12049">
    <property type="entry name" value="PROTEIN ARGININE METHYLTRANSFERASE NDUFAF7, MITOCHONDRIAL"/>
    <property type="match status" value="1"/>
</dbReference>
<comment type="catalytic activity">
    <reaction evidence="6 7">
        <text>L-arginyl-[protein] + 2 S-adenosyl-L-methionine = N(omega),N(omega)'-dimethyl-L-arginyl-[protein] + 2 S-adenosyl-L-homocysteine + 2 H(+)</text>
        <dbReference type="Rhea" id="RHEA:48108"/>
        <dbReference type="Rhea" id="RHEA-COMP:10532"/>
        <dbReference type="Rhea" id="RHEA-COMP:11992"/>
        <dbReference type="ChEBI" id="CHEBI:15378"/>
        <dbReference type="ChEBI" id="CHEBI:29965"/>
        <dbReference type="ChEBI" id="CHEBI:57856"/>
        <dbReference type="ChEBI" id="CHEBI:59789"/>
        <dbReference type="ChEBI" id="CHEBI:88221"/>
        <dbReference type="EC" id="2.1.1.320"/>
    </reaction>
</comment>
<keyword evidence="3 7" id="KW-0489">Methyltransferase</keyword>
<evidence type="ECO:0000256" key="2">
    <source>
        <dbReference type="ARBA" id="ARBA00005891"/>
    </source>
</evidence>
<protein>
    <recommendedName>
        <fullName evidence="7">Protein arginine methyltransferase NDUFAF7</fullName>
        <ecNumber evidence="7">2.1.1.320</ecNumber>
    </recommendedName>
</protein>
<reference evidence="8 9" key="1">
    <citation type="submission" date="2022-01" db="EMBL/GenBank/DDBJ databases">
        <authorList>
            <person name="Xiong W."/>
            <person name="Schranz E."/>
        </authorList>
    </citation>
    <scope>NUCLEOTIDE SEQUENCE [LARGE SCALE GENOMIC DNA]</scope>
</reference>
<dbReference type="InterPro" id="IPR003788">
    <property type="entry name" value="NDUFAF7"/>
</dbReference>
<evidence type="ECO:0000256" key="4">
    <source>
        <dbReference type="ARBA" id="ARBA00022679"/>
    </source>
</evidence>
<name>A0AAU9M705_9ASTR</name>
<dbReference type="EMBL" id="CAKMRJ010001112">
    <property type="protein sequence ID" value="CAH1421934.1"/>
    <property type="molecule type" value="Genomic_DNA"/>
</dbReference>
<dbReference type="Gene3D" id="3.40.50.12710">
    <property type="match status" value="1"/>
</dbReference>
<evidence type="ECO:0000256" key="6">
    <source>
        <dbReference type="ARBA" id="ARBA00048612"/>
    </source>
</evidence>
<keyword evidence="4 7" id="KW-0808">Transferase</keyword>
<evidence type="ECO:0000256" key="7">
    <source>
        <dbReference type="RuleBase" id="RU364114"/>
    </source>
</evidence>
<sequence length="224" mass="25961">MLPFKFREGLISVAEYMEEVLVNPKAGFYINQDVFGAEGDFITSPEVSQMFGEMVGVWVPCLWEQMGQPDRVNIVELGPGRGTLMADLLRPMIKEDPKSYFNMIEVVIYWLVLYYCGGDAVWLYSLEGTHFKTKKGETCTPEQVGKEKVTPHVNQTWMRFSTSPGLMEMLKIPKMKAYVSETEDLKQDLNYQETFLQKLWMLFYKCLGILLQKVDNMTYVFLHK</sequence>
<evidence type="ECO:0000256" key="5">
    <source>
        <dbReference type="ARBA" id="ARBA00023128"/>
    </source>
</evidence>
<accession>A0AAU9M705</accession>
<comment type="caution">
    <text evidence="8">The sequence shown here is derived from an EMBL/GenBank/DDBJ whole genome shotgun (WGS) entry which is preliminary data.</text>
</comment>
<evidence type="ECO:0000256" key="3">
    <source>
        <dbReference type="ARBA" id="ARBA00022603"/>
    </source>
</evidence>
<gene>
    <name evidence="8" type="ORF">LVIROSA_LOCUS9305</name>
</gene>
<evidence type="ECO:0000313" key="8">
    <source>
        <dbReference type="EMBL" id="CAH1421934.1"/>
    </source>
</evidence>
<evidence type="ECO:0000256" key="1">
    <source>
        <dbReference type="ARBA" id="ARBA00004173"/>
    </source>
</evidence>
<dbReference type="Pfam" id="PF02636">
    <property type="entry name" value="Methyltransf_28"/>
    <property type="match status" value="1"/>
</dbReference>
<dbReference type="SUPFAM" id="SSF53335">
    <property type="entry name" value="S-adenosyl-L-methionine-dependent methyltransferases"/>
    <property type="match status" value="1"/>
</dbReference>
<dbReference type="PANTHER" id="PTHR12049:SF7">
    <property type="entry name" value="PROTEIN ARGININE METHYLTRANSFERASE NDUFAF7, MITOCHONDRIAL"/>
    <property type="match status" value="1"/>
</dbReference>
<comment type="function">
    <text evidence="7">Arginine methyltransferase involved in the assembly or stability of mitochondrial NADH:ubiquinone oxidoreductase complex (complex I).</text>
</comment>
<dbReference type="GO" id="GO:0032259">
    <property type="term" value="P:methylation"/>
    <property type="evidence" value="ECO:0007669"/>
    <property type="project" value="UniProtKB-KW"/>
</dbReference>
<dbReference type="Proteomes" id="UP001157418">
    <property type="component" value="Unassembled WGS sequence"/>
</dbReference>
<dbReference type="GO" id="GO:0035243">
    <property type="term" value="F:protein-arginine omega-N symmetric methyltransferase activity"/>
    <property type="evidence" value="ECO:0007669"/>
    <property type="project" value="UniProtKB-EC"/>
</dbReference>
<comment type="subcellular location">
    <subcellularLocation>
        <location evidence="1 7">Mitochondrion</location>
    </subcellularLocation>
</comment>